<evidence type="ECO:0000259" key="4">
    <source>
        <dbReference type="Pfam" id="PF01464"/>
    </source>
</evidence>
<evidence type="ECO:0000256" key="1">
    <source>
        <dbReference type="ARBA" id="ARBA00007734"/>
    </source>
</evidence>
<proteinExistence type="inferred from homology"/>
<feature type="domain" description="Transglycosylase SLT" evidence="4">
    <location>
        <begin position="68"/>
        <end position="165"/>
    </location>
</feature>
<name>A0ABX1EYX2_9PROT</name>
<comment type="similarity">
    <text evidence="2">Belongs to the virb1 family.</text>
</comment>
<dbReference type="PANTHER" id="PTHR37423">
    <property type="entry name" value="SOLUBLE LYTIC MUREIN TRANSGLYCOSYLASE-RELATED"/>
    <property type="match status" value="1"/>
</dbReference>
<dbReference type="CDD" id="cd00254">
    <property type="entry name" value="LT-like"/>
    <property type="match status" value="1"/>
</dbReference>
<dbReference type="Pfam" id="PF01464">
    <property type="entry name" value="SLT"/>
    <property type="match status" value="1"/>
</dbReference>
<organism evidence="5 6">
    <name type="scientific">Falsiroseomonas frigidaquae</name>
    <dbReference type="NCBI Taxonomy" id="487318"/>
    <lineage>
        <taxon>Bacteria</taxon>
        <taxon>Pseudomonadati</taxon>
        <taxon>Pseudomonadota</taxon>
        <taxon>Alphaproteobacteria</taxon>
        <taxon>Acetobacterales</taxon>
        <taxon>Roseomonadaceae</taxon>
        <taxon>Falsiroseomonas</taxon>
    </lineage>
</organism>
<dbReference type="EMBL" id="JAAVTX010000003">
    <property type="protein sequence ID" value="NKE45296.1"/>
    <property type="molecule type" value="Genomic_DNA"/>
</dbReference>
<evidence type="ECO:0000313" key="6">
    <source>
        <dbReference type="Proteomes" id="UP000765160"/>
    </source>
</evidence>
<reference evidence="5 6" key="1">
    <citation type="submission" date="2020-03" db="EMBL/GenBank/DDBJ databases">
        <title>Roseomonas selenitidurans sp. nov. isolated from soil.</title>
        <authorList>
            <person name="Liu H."/>
        </authorList>
    </citation>
    <scope>NUCLEOTIDE SEQUENCE [LARGE SCALE GENOMIC DNA]</scope>
    <source>
        <strain evidence="5 6">JCM 15073</strain>
    </source>
</reference>
<dbReference type="SUPFAM" id="SSF53955">
    <property type="entry name" value="Lysozyme-like"/>
    <property type="match status" value="1"/>
</dbReference>
<evidence type="ECO:0000256" key="3">
    <source>
        <dbReference type="SAM" id="MobiDB-lite"/>
    </source>
</evidence>
<gene>
    <name evidence="5" type="ORF">HB662_10950</name>
</gene>
<comment type="caution">
    <text evidence="5">The sequence shown here is derived from an EMBL/GenBank/DDBJ whole genome shotgun (WGS) entry which is preliminary data.</text>
</comment>
<accession>A0ABX1EYX2</accession>
<feature type="region of interest" description="Disordered" evidence="3">
    <location>
        <begin position="1"/>
        <end position="32"/>
    </location>
</feature>
<evidence type="ECO:0000256" key="2">
    <source>
        <dbReference type="ARBA" id="ARBA00009387"/>
    </source>
</evidence>
<dbReference type="PANTHER" id="PTHR37423:SF2">
    <property type="entry name" value="MEMBRANE-BOUND LYTIC MUREIN TRANSGLYCOSYLASE C"/>
    <property type="match status" value="1"/>
</dbReference>
<dbReference type="InterPro" id="IPR008258">
    <property type="entry name" value="Transglycosylase_SLT_dom_1"/>
</dbReference>
<keyword evidence="6" id="KW-1185">Reference proteome</keyword>
<evidence type="ECO:0000313" key="5">
    <source>
        <dbReference type="EMBL" id="NKE45296.1"/>
    </source>
</evidence>
<dbReference type="InterPro" id="IPR023346">
    <property type="entry name" value="Lysozyme-like_dom_sf"/>
</dbReference>
<sequence>MDHGARTVSKTPPFHARPSTTHGAPTARAGRHASSLPSRSLHFIAALLLLLGLLPTGSAAQTLHGAEIAAASERFGIPEAWIRAVMRAESAGDRLAVSHRGAMGLMQVMPATWASLRTRHGLGADPFAPQDNILAGTAYLREMLDRFGSAPLMLAAYNAGPGRVEAHLVAGQPLPAETRAYVAALAPMMTGGAGNAAPGQLAARTAHGPDGIFVLLGGDAPAETAALARSIFVPVADTSITAGGQAAQPMARRSRTAEAPEFDGPGTDRDHIFAIRRGSGGHDQ</sequence>
<comment type="similarity">
    <text evidence="1">Belongs to the transglycosylase Slt family.</text>
</comment>
<feature type="region of interest" description="Disordered" evidence="3">
    <location>
        <begin position="244"/>
        <end position="271"/>
    </location>
</feature>
<protein>
    <submittedName>
        <fullName evidence="5">Lytic transglycosylase domain-containing protein</fullName>
    </submittedName>
</protein>
<dbReference type="Gene3D" id="1.10.530.10">
    <property type="match status" value="1"/>
</dbReference>
<dbReference type="Proteomes" id="UP000765160">
    <property type="component" value="Unassembled WGS sequence"/>
</dbReference>